<evidence type="ECO:0000256" key="2">
    <source>
        <dbReference type="ARBA" id="ARBA00022643"/>
    </source>
</evidence>
<protein>
    <submittedName>
        <fullName evidence="6">LLM class F420-dependent oxidoreductase</fullName>
    </submittedName>
</protein>
<dbReference type="Pfam" id="PF00296">
    <property type="entry name" value="Bac_luciferase"/>
    <property type="match status" value="1"/>
</dbReference>
<proteinExistence type="predicted"/>
<keyword evidence="2" id="KW-0288">FMN</keyword>
<dbReference type="InterPro" id="IPR019921">
    <property type="entry name" value="Lucif-like_OxRdtase_Rv2161c"/>
</dbReference>
<gene>
    <name evidence="6" type="ORF">CVT23_04405</name>
</gene>
<keyword evidence="1" id="KW-0285">Flavoprotein</keyword>
<comment type="caution">
    <text evidence="6">The sequence shown here is derived from an EMBL/GenBank/DDBJ whole genome shotgun (WGS) entry which is preliminary data.</text>
</comment>
<evidence type="ECO:0000313" key="6">
    <source>
        <dbReference type="EMBL" id="PJK30916.1"/>
    </source>
</evidence>
<keyword evidence="4" id="KW-0503">Monooxygenase</keyword>
<reference evidence="6 7" key="1">
    <citation type="submission" date="2017-11" db="EMBL/GenBank/DDBJ databases">
        <title>Draft genome sequence of Rhizobiales bacterium SY3-13.</title>
        <authorList>
            <person name="Sun C."/>
        </authorList>
    </citation>
    <scope>NUCLEOTIDE SEQUENCE [LARGE SCALE GENOMIC DNA]</scope>
    <source>
        <strain evidence="6 7">SY3-13</strain>
    </source>
</reference>
<evidence type="ECO:0000256" key="3">
    <source>
        <dbReference type="ARBA" id="ARBA00023002"/>
    </source>
</evidence>
<dbReference type="OrthoDB" id="5728724at2"/>
<evidence type="ECO:0000259" key="5">
    <source>
        <dbReference type="Pfam" id="PF00296"/>
    </source>
</evidence>
<name>A0A2M9G5H3_9PROT</name>
<dbReference type="InterPro" id="IPR036661">
    <property type="entry name" value="Luciferase-like_sf"/>
</dbReference>
<dbReference type="GO" id="GO:0008726">
    <property type="term" value="F:alkanesulfonate monooxygenase activity"/>
    <property type="evidence" value="ECO:0007669"/>
    <property type="project" value="TreeGrafter"/>
</dbReference>
<dbReference type="RefSeq" id="WP_109792207.1">
    <property type="nucleotide sequence ID" value="NZ_PHIG01000012.1"/>
</dbReference>
<dbReference type="Gene3D" id="3.20.20.30">
    <property type="entry name" value="Luciferase-like domain"/>
    <property type="match status" value="1"/>
</dbReference>
<dbReference type="InterPro" id="IPR011251">
    <property type="entry name" value="Luciferase-like_dom"/>
</dbReference>
<evidence type="ECO:0000256" key="1">
    <source>
        <dbReference type="ARBA" id="ARBA00022630"/>
    </source>
</evidence>
<dbReference type="SUPFAM" id="SSF51679">
    <property type="entry name" value="Bacterial luciferase-like"/>
    <property type="match status" value="1"/>
</dbReference>
<feature type="domain" description="Luciferase-like" evidence="5">
    <location>
        <begin position="13"/>
        <end position="238"/>
    </location>
</feature>
<dbReference type="Proteomes" id="UP000229498">
    <property type="component" value="Unassembled WGS sequence"/>
</dbReference>
<keyword evidence="3" id="KW-0560">Oxidoreductase</keyword>
<dbReference type="InterPro" id="IPR050172">
    <property type="entry name" value="SsuD_RutA_monooxygenase"/>
</dbReference>
<dbReference type="EMBL" id="PHIG01000012">
    <property type="protein sequence ID" value="PJK30916.1"/>
    <property type="molecule type" value="Genomic_DNA"/>
</dbReference>
<accession>A0A2M9G5H3</accession>
<dbReference type="AlphaFoldDB" id="A0A2M9G5H3"/>
<dbReference type="NCBIfam" id="TIGR03619">
    <property type="entry name" value="F420_Rv2161c"/>
    <property type="match status" value="1"/>
</dbReference>
<dbReference type="PANTHER" id="PTHR42847">
    <property type="entry name" value="ALKANESULFONATE MONOOXYGENASE"/>
    <property type="match status" value="1"/>
</dbReference>
<dbReference type="PANTHER" id="PTHR42847:SF4">
    <property type="entry name" value="ALKANESULFONATE MONOOXYGENASE-RELATED"/>
    <property type="match status" value="1"/>
</dbReference>
<evidence type="ECO:0000313" key="7">
    <source>
        <dbReference type="Proteomes" id="UP000229498"/>
    </source>
</evidence>
<dbReference type="GO" id="GO:0046306">
    <property type="term" value="P:alkanesulfonate catabolic process"/>
    <property type="evidence" value="ECO:0007669"/>
    <property type="project" value="TreeGrafter"/>
</dbReference>
<evidence type="ECO:0000256" key="4">
    <source>
        <dbReference type="ARBA" id="ARBA00023033"/>
    </source>
</evidence>
<keyword evidence="7" id="KW-1185">Reference proteome</keyword>
<sequence>MKFGIVPVNVGVQSAAQMIAMAQAAEELGFDSVWTFEHVIVPHDYESKYPYNKSGKMGAAPETNFVDPLIALTAIAQATSTIKLATGINIVSQTNPLLLAKQAASLDFVSGGRFMLGAGIGWLREEFEAMGTPFERRGARFDDYMVALKKVWSGETVEHESEFLSWHNFKSYPLPVQRPGVPIHMGGNKGRIFERIARYGDGWFIPGADLRQLPGQLDALKSALEAEGREIGEIELSTIWVPQMGREMLDGLEKLGVERAVIMPSALGGDGGPEALKDFARDYIAG</sequence>
<organism evidence="6 7">
    <name type="scientific">Minwuia thermotolerans</name>
    <dbReference type="NCBI Taxonomy" id="2056226"/>
    <lineage>
        <taxon>Bacteria</taxon>
        <taxon>Pseudomonadati</taxon>
        <taxon>Pseudomonadota</taxon>
        <taxon>Alphaproteobacteria</taxon>
        <taxon>Minwuiales</taxon>
        <taxon>Minwuiaceae</taxon>
        <taxon>Minwuia</taxon>
    </lineage>
</organism>